<comment type="caution">
    <text evidence="13">The sequence shown here is derived from an EMBL/GenBank/DDBJ whole genome shotgun (WGS) entry which is preliminary data.</text>
</comment>
<keyword evidence="10" id="KW-0812">Transmembrane</keyword>
<evidence type="ECO:0000256" key="1">
    <source>
        <dbReference type="ARBA" id="ARBA00022475"/>
    </source>
</evidence>
<dbReference type="Pfam" id="PF04101">
    <property type="entry name" value="Glyco_tran_28_C"/>
    <property type="match status" value="1"/>
</dbReference>
<dbReference type="EMBL" id="JRKL02000004">
    <property type="protein sequence ID" value="KAF3976760.1"/>
    <property type="molecule type" value="Genomic_DNA"/>
</dbReference>
<evidence type="ECO:0000256" key="8">
    <source>
        <dbReference type="ARBA" id="ARBA00023306"/>
    </source>
</evidence>
<evidence type="ECO:0000313" key="14">
    <source>
        <dbReference type="Proteomes" id="UP000737018"/>
    </source>
</evidence>
<keyword evidence="5" id="KW-0133">Cell shape</keyword>
<dbReference type="Gene3D" id="3.40.50.2000">
    <property type="entry name" value="Glycogen Phosphorylase B"/>
    <property type="match status" value="2"/>
</dbReference>
<dbReference type="HAMAP" id="MF_00033">
    <property type="entry name" value="MurG"/>
    <property type="match status" value="1"/>
</dbReference>
<evidence type="ECO:0008006" key="15">
    <source>
        <dbReference type="Google" id="ProtNLM"/>
    </source>
</evidence>
<proteinExistence type="inferred from homology"/>
<dbReference type="PANTHER" id="PTHR21015:SF22">
    <property type="entry name" value="GLYCOSYLTRANSFERASE"/>
    <property type="match status" value="1"/>
</dbReference>
<gene>
    <name evidence="13" type="ORF">CMV_000078</name>
</gene>
<keyword evidence="10" id="KW-1133">Transmembrane helix</keyword>
<evidence type="ECO:0000259" key="12">
    <source>
        <dbReference type="Pfam" id="PF04101"/>
    </source>
</evidence>
<feature type="transmembrane region" description="Helical" evidence="10">
    <location>
        <begin position="12"/>
        <end position="31"/>
    </location>
</feature>
<protein>
    <recommendedName>
        <fullName evidence="15">UDP-N-acetylglucosamine--N-acetylmuramyl-(Pentapeptide) pyrophosphoryl-undecaprenol N-acetylglucosamine transferase</fullName>
    </recommendedName>
</protein>
<organism evidence="13 14">
    <name type="scientific">Castanea mollissima</name>
    <name type="common">Chinese chestnut</name>
    <dbReference type="NCBI Taxonomy" id="60419"/>
    <lineage>
        <taxon>Eukaryota</taxon>
        <taxon>Viridiplantae</taxon>
        <taxon>Streptophyta</taxon>
        <taxon>Embryophyta</taxon>
        <taxon>Tracheophyta</taxon>
        <taxon>Spermatophyta</taxon>
        <taxon>Magnoliopsida</taxon>
        <taxon>eudicotyledons</taxon>
        <taxon>Gunneridae</taxon>
        <taxon>Pentapetalae</taxon>
        <taxon>rosids</taxon>
        <taxon>fabids</taxon>
        <taxon>Fagales</taxon>
        <taxon>Fagaceae</taxon>
        <taxon>Castanea</taxon>
    </lineage>
</organism>
<dbReference type="InterPro" id="IPR004276">
    <property type="entry name" value="GlycoTrans_28_N"/>
</dbReference>
<dbReference type="CDD" id="cd03785">
    <property type="entry name" value="GT28_MurG"/>
    <property type="match status" value="1"/>
</dbReference>
<keyword evidence="7 10" id="KW-0472">Membrane</keyword>
<evidence type="ECO:0000256" key="5">
    <source>
        <dbReference type="ARBA" id="ARBA00022960"/>
    </source>
</evidence>
<evidence type="ECO:0000256" key="6">
    <source>
        <dbReference type="ARBA" id="ARBA00022984"/>
    </source>
</evidence>
<dbReference type="Pfam" id="PF03033">
    <property type="entry name" value="Glyco_transf_28"/>
    <property type="match status" value="1"/>
</dbReference>
<reference evidence="13" key="1">
    <citation type="submission" date="2020-03" db="EMBL/GenBank/DDBJ databases">
        <title>Castanea mollissima Vanexum genome sequencing.</title>
        <authorList>
            <person name="Staton M."/>
        </authorList>
    </citation>
    <scope>NUCLEOTIDE SEQUENCE</scope>
    <source>
        <tissue evidence="13">Leaf</tissue>
    </source>
</reference>
<dbReference type="GO" id="GO:0071555">
    <property type="term" value="P:cell wall organization"/>
    <property type="evidence" value="ECO:0007669"/>
    <property type="project" value="UniProtKB-KW"/>
</dbReference>
<evidence type="ECO:0000256" key="9">
    <source>
        <dbReference type="ARBA" id="ARBA00023316"/>
    </source>
</evidence>
<evidence type="ECO:0000256" key="3">
    <source>
        <dbReference type="ARBA" id="ARBA00022676"/>
    </source>
</evidence>
<dbReference type="InterPro" id="IPR006009">
    <property type="entry name" value="GlcNAc_MurG"/>
</dbReference>
<keyword evidence="1" id="KW-1003">Cell membrane</keyword>
<dbReference type="Proteomes" id="UP000737018">
    <property type="component" value="Unassembled WGS sequence"/>
</dbReference>
<feature type="domain" description="Glycosyltransferase family 28 N-terminal" evidence="11">
    <location>
        <begin position="134"/>
        <end position="274"/>
    </location>
</feature>
<dbReference type="GO" id="GO:0051301">
    <property type="term" value="P:cell division"/>
    <property type="evidence" value="ECO:0007669"/>
    <property type="project" value="UniProtKB-KW"/>
</dbReference>
<feature type="transmembrane region" description="Helical" evidence="10">
    <location>
        <begin position="257"/>
        <end position="277"/>
    </location>
</feature>
<keyword evidence="8" id="KW-0131">Cell cycle</keyword>
<dbReference type="GO" id="GO:0005975">
    <property type="term" value="P:carbohydrate metabolic process"/>
    <property type="evidence" value="ECO:0007669"/>
    <property type="project" value="InterPro"/>
</dbReference>
<dbReference type="NCBIfam" id="TIGR01133">
    <property type="entry name" value="murG"/>
    <property type="match status" value="1"/>
</dbReference>
<dbReference type="SUPFAM" id="SSF53756">
    <property type="entry name" value="UDP-Glycosyltransferase/glycogen phosphorylase"/>
    <property type="match status" value="1"/>
</dbReference>
<dbReference type="InterPro" id="IPR007235">
    <property type="entry name" value="Glyco_trans_28_C"/>
</dbReference>
<keyword evidence="14" id="KW-1185">Reference proteome</keyword>
<feature type="transmembrane region" description="Helical" evidence="10">
    <location>
        <begin position="328"/>
        <end position="350"/>
    </location>
</feature>
<evidence type="ECO:0000313" key="13">
    <source>
        <dbReference type="EMBL" id="KAF3976760.1"/>
    </source>
</evidence>
<evidence type="ECO:0000256" key="7">
    <source>
        <dbReference type="ARBA" id="ARBA00023136"/>
    </source>
</evidence>
<evidence type="ECO:0000256" key="10">
    <source>
        <dbReference type="SAM" id="Phobius"/>
    </source>
</evidence>
<dbReference type="GO" id="GO:0008360">
    <property type="term" value="P:regulation of cell shape"/>
    <property type="evidence" value="ECO:0007669"/>
    <property type="project" value="UniProtKB-KW"/>
</dbReference>
<evidence type="ECO:0000256" key="2">
    <source>
        <dbReference type="ARBA" id="ARBA00022618"/>
    </source>
</evidence>
<sequence>MLPTLSTSSLMLWFPITLHPSLGFDLIALPVRLRRIVDQRRGYELIGSLGRTSTPFTNAPINIPSSPALMAISMSPKPPYLPFYSSLPSSFSFTLPLKPKSRSLKLLCCLSLEHQQPNEQIPTTQNDATDTLRVVFAAGGTGGHIYPAVAIADELKIADPNVQILFLGTPDSMESAGIPSTGYAFAPVPASPLARPFISPRNLLLPIRLIKSLTQSHRKLSEFDPHIVVGTGGYVSFPICLAAWLKGIKVVIQEQNSVPGIANWVLSFLAEVIFVAFNSTIDCFPRKNKCVVCGNPVRMALRHYVPKAAARLRFFPKSGKEGDLKGKVLLVLGGSLGANAINIAMLNLYYQMLLQNNNLFIIWQTGVESYNEMESLVKTHPHLYLTPFMHSMDLAYAAADLIISRAGAITCSEILATGKPSILIPSPNVAEGHQFRNASLLAGLADCKVITEDELDSTTLAIAIEEILGDESKMADMSERALKAAKPNASAEIAQHILSLVNLSTVKEMQ</sequence>
<keyword evidence="6" id="KW-0573">Peptidoglycan synthesis</keyword>
<keyword evidence="9" id="KW-0961">Cell wall biogenesis/degradation</keyword>
<evidence type="ECO:0000259" key="11">
    <source>
        <dbReference type="Pfam" id="PF03033"/>
    </source>
</evidence>
<dbReference type="PANTHER" id="PTHR21015">
    <property type="entry name" value="UDP-N-ACETYLGLUCOSAMINE--N-ACETYLMURAMYL-(PENTAPEPTIDE) PYROPHOSPHORYL-UNDECAPRENOL N-ACETYLGLUCOSAMINE TRANSFERASE 1"/>
    <property type="match status" value="1"/>
</dbReference>
<dbReference type="OrthoDB" id="20273at2759"/>
<dbReference type="AlphaFoldDB" id="A0A8J4S1Y5"/>
<keyword evidence="3" id="KW-0328">Glycosyltransferase</keyword>
<feature type="transmembrane region" description="Helical" evidence="10">
    <location>
        <begin position="227"/>
        <end position="245"/>
    </location>
</feature>
<evidence type="ECO:0000256" key="4">
    <source>
        <dbReference type="ARBA" id="ARBA00022679"/>
    </source>
</evidence>
<dbReference type="GO" id="GO:0050511">
    <property type="term" value="F:undecaprenyldiphospho-muramoylpentapeptide beta-N-acetylglucosaminyltransferase activity"/>
    <property type="evidence" value="ECO:0007669"/>
    <property type="project" value="InterPro"/>
</dbReference>
<keyword evidence="2" id="KW-0132">Cell division</keyword>
<keyword evidence="4" id="KW-0808">Transferase</keyword>
<accession>A0A8J4S1Y5</accession>
<feature type="domain" description="Glycosyl transferase family 28 C-terminal" evidence="12">
    <location>
        <begin position="328"/>
        <end position="490"/>
    </location>
</feature>
<name>A0A8J4S1Y5_9ROSI</name>